<keyword evidence="3" id="KW-1185">Reference proteome</keyword>
<sequence length="122" mass="13082">MTERYRGMNASGTGTLTDEDHVWQSVNDILLTPVGSRLMRRNYGSLCPDLLDSPMNDVTRMQLMSAAVIALAAWEPRIVLDAVDVTYSASGAVTAALSGMLTETLEKSTGTVTLRSTGNADN</sequence>
<evidence type="ECO:0000259" key="1">
    <source>
        <dbReference type="Pfam" id="PF04965"/>
    </source>
</evidence>
<proteinExistence type="predicted"/>
<comment type="caution">
    <text evidence="2">The sequence shown here is derived from an EMBL/GenBank/DDBJ whole genome shotgun (WGS) entry which is preliminary data.</text>
</comment>
<feature type="domain" description="IraD/Gp25-like" evidence="1">
    <location>
        <begin position="18"/>
        <end position="98"/>
    </location>
</feature>
<dbReference type="Gene3D" id="3.10.450.40">
    <property type="match status" value="1"/>
</dbReference>
<evidence type="ECO:0000313" key="2">
    <source>
        <dbReference type="EMBL" id="PRD12646.1"/>
    </source>
</evidence>
<dbReference type="Proteomes" id="UP000239181">
    <property type="component" value="Unassembled WGS sequence"/>
</dbReference>
<dbReference type="EMBL" id="PDET01000029">
    <property type="protein sequence ID" value="PRD12646.1"/>
    <property type="molecule type" value="Genomic_DNA"/>
</dbReference>
<evidence type="ECO:0000313" key="3">
    <source>
        <dbReference type="Proteomes" id="UP000239181"/>
    </source>
</evidence>
<name>A0A2S9I4B9_9GAMM</name>
<protein>
    <submittedName>
        <fullName evidence="2">Baseplate assembly protein</fullName>
    </submittedName>
</protein>
<gene>
    <name evidence="2" type="ORF">CQW29_25790</name>
</gene>
<dbReference type="InterPro" id="IPR007048">
    <property type="entry name" value="IraD/Gp25-like"/>
</dbReference>
<dbReference type="RefSeq" id="WP_105595611.1">
    <property type="nucleotide sequence ID" value="NZ_PDET01000029.1"/>
</dbReference>
<accession>A0A2S9I4B9</accession>
<organism evidence="2 3">
    <name type="scientific">Pantoea coffeiphila</name>
    <dbReference type="NCBI Taxonomy" id="1465635"/>
    <lineage>
        <taxon>Bacteria</taxon>
        <taxon>Pseudomonadati</taxon>
        <taxon>Pseudomonadota</taxon>
        <taxon>Gammaproteobacteria</taxon>
        <taxon>Enterobacterales</taxon>
        <taxon>Erwiniaceae</taxon>
        <taxon>Pantoea</taxon>
    </lineage>
</organism>
<dbReference type="SUPFAM" id="SSF160719">
    <property type="entry name" value="gpW/gp25-like"/>
    <property type="match status" value="1"/>
</dbReference>
<reference evidence="2 3" key="1">
    <citation type="submission" date="2017-10" db="EMBL/GenBank/DDBJ databases">
        <title>Draft genome of two endophytic bacteria isolated from 'guarana' Paullinia cupana (Mart.) Ducke.</title>
        <authorList>
            <person name="Siqueira K.A."/>
            <person name="Liotti R.G."/>
            <person name="Mendes T.A."/>
            <person name="Soares M.A."/>
        </authorList>
    </citation>
    <scope>NUCLEOTIDE SEQUENCE [LARGE SCALE GENOMIC DNA]</scope>
    <source>
        <strain evidence="2 3">342</strain>
    </source>
</reference>
<dbReference type="Pfam" id="PF04965">
    <property type="entry name" value="GPW_gp25"/>
    <property type="match status" value="1"/>
</dbReference>
<dbReference type="OrthoDB" id="9802846at2"/>
<dbReference type="AlphaFoldDB" id="A0A2S9I4B9"/>